<dbReference type="Pfam" id="PF03936">
    <property type="entry name" value="Terpene_synth_C"/>
    <property type="match status" value="1"/>
</dbReference>
<gene>
    <name evidence="7" type="ORF">ARALYDRAFT_893341</name>
</gene>
<dbReference type="eggNOG" id="ENOG502QTGK">
    <property type="taxonomic scope" value="Eukaryota"/>
</dbReference>
<evidence type="ECO:0000256" key="2">
    <source>
        <dbReference type="ARBA" id="ARBA00022723"/>
    </source>
</evidence>
<dbReference type="GO" id="GO:0043693">
    <property type="term" value="P:monoterpene biosynthetic process"/>
    <property type="evidence" value="ECO:0007669"/>
    <property type="project" value="EnsemblPlants"/>
</dbReference>
<dbReference type="InterPro" id="IPR005630">
    <property type="entry name" value="Terpene_synthase_metal-bd"/>
</dbReference>
<dbReference type="GO" id="GO:0000287">
    <property type="term" value="F:magnesium ion binding"/>
    <property type="evidence" value="ECO:0007669"/>
    <property type="project" value="InterPro"/>
</dbReference>
<evidence type="ECO:0000259" key="6">
    <source>
        <dbReference type="Pfam" id="PF03936"/>
    </source>
</evidence>
<dbReference type="InterPro" id="IPR036965">
    <property type="entry name" value="Terpene_synth_N_sf"/>
</dbReference>
<dbReference type="InterPro" id="IPR050148">
    <property type="entry name" value="Terpene_synthase-like"/>
</dbReference>
<name>D7KVH8_ARALL</name>
<keyword evidence="4" id="KW-0456">Lyase</keyword>
<dbReference type="Gene3D" id="1.10.600.10">
    <property type="entry name" value="Farnesyl Diphosphate Synthase"/>
    <property type="match status" value="1"/>
</dbReference>
<dbReference type="HOGENOM" id="CLU_003125_7_1_1"/>
<organism evidence="8">
    <name type="scientific">Arabidopsis lyrata subsp. lyrata</name>
    <name type="common">Lyre-leaved rock-cress</name>
    <dbReference type="NCBI Taxonomy" id="81972"/>
    <lineage>
        <taxon>Eukaryota</taxon>
        <taxon>Viridiplantae</taxon>
        <taxon>Streptophyta</taxon>
        <taxon>Embryophyta</taxon>
        <taxon>Tracheophyta</taxon>
        <taxon>Spermatophyta</taxon>
        <taxon>Magnoliopsida</taxon>
        <taxon>eudicotyledons</taxon>
        <taxon>Gunneridae</taxon>
        <taxon>Pentapetalae</taxon>
        <taxon>rosids</taxon>
        <taxon>malvids</taxon>
        <taxon>Brassicales</taxon>
        <taxon>Brassicaceae</taxon>
        <taxon>Camelineae</taxon>
        <taxon>Arabidopsis</taxon>
    </lineage>
</organism>
<evidence type="ECO:0000259" key="5">
    <source>
        <dbReference type="Pfam" id="PF01397"/>
    </source>
</evidence>
<dbReference type="GO" id="GO:0010333">
    <property type="term" value="F:terpene synthase activity"/>
    <property type="evidence" value="ECO:0007669"/>
    <property type="project" value="InterPro"/>
</dbReference>
<dbReference type="PANTHER" id="PTHR31225">
    <property type="entry name" value="OS04G0344100 PROTEIN-RELATED"/>
    <property type="match status" value="1"/>
</dbReference>
<dbReference type="GO" id="GO:0016114">
    <property type="term" value="P:terpenoid biosynthetic process"/>
    <property type="evidence" value="ECO:0007669"/>
    <property type="project" value="InterPro"/>
</dbReference>
<dbReference type="STRING" id="81972.D7KVH8"/>
<dbReference type="Gene3D" id="1.50.10.130">
    <property type="entry name" value="Terpene synthase, N-terminal domain"/>
    <property type="match status" value="1"/>
</dbReference>
<protein>
    <submittedName>
        <fullName evidence="7">Linalool synthase</fullName>
    </submittedName>
</protein>
<keyword evidence="8" id="KW-1185">Reference proteome</keyword>
<accession>D7KVH8</accession>
<evidence type="ECO:0000256" key="4">
    <source>
        <dbReference type="ARBA" id="ARBA00023239"/>
    </source>
</evidence>
<dbReference type="Pfam" id="PF01397">
    <property type="entry name" value="Terpene_synth"/>
    <property type="match status" value="1"/>
</dbReference>
<dbReference type="InterPro" id="IPR008930">
    <property type="entry name" value="Terpenoid_cyclase/PrenylTrfase"/>
</dbReference>
<dbReference type="PANTHER" id="PTHR31225:SF0">
    <property type="entry name" value="S-(+)-LINALOOL SYNTHASE, CHLOROPLASTIC"/>
    <property type="match status" value="1"/>
</dbReference>
<dbReference type="AlphaFoldDB" id="D7KVH8"/>
<evidence type="ECO:0000256" key="3">
    <source>
        <dbReference type="ARBA" id="ARBA00022842"/>
    </source>
</evidence>
<dbReference type="Proteomes" id="UP000008694">
    <property type="component" value="Unassembled WGS sequence"/>
</dbReference>
<dbReference type="InterPro" id="IPR008949">
    <property type="entry name" value="Isoprenoid_synthase_dom_sf"/>
</dbReference>
<keyword evidence="2" id="KW-0479">Metal-binding</keyword>
<dbReference type="GO" id="GO:0034007">
    <property type="term" value="F:S-linalool synthase activity"/>
    <property type="evidence" value="ECO:0007669"/>
    <property type="project" value="EnsemblPlants"/>
</dbReference>
<comment type="cofactor">
    <cofactor evidence="1">
        <name>Mg(2+)</name>
        <dbReference type="ChEBI" id="CHEBI:18420"/>
    </cofactor>
</comment>
<dbReference type="SUPFAM" id="SSF48576">
    <property type="entry name" value="Terpenoid synthases"/>
    <property type="match status" value="1"/>
</dbReference>
<feature type="domain" description="Terpene synthase metal-binding" evidence="6">
    <location>
        <begin position="283"/>
        <end position="525"/>
    </location>
</feature>
<keyword evidence="3" id="KW-0460">Magnesium</keyword>
<dbReference type="EMBL" id="GL348714">
    <property type="protein sequence ID" value="EFH62782.1"/>
    <property type="molecule type" value="Genomic_DNA"/>
</dbReference>
<sequence length="575" mass="66685">MALIAPTITSLPCSVSKHSNNPPTFLISKFHNAVASSSSAKTANRMLSSCVYSPVSSILKKFDHKTSIEYSHKLNIKKVKNILVSNRDDPFENLEMINAIQGLGIDLYFRHEIDQTLHMIYKEPTHFYGRDLREVALCFRLLRQEGYYVQESIFENILDKKGGLEDDPKNDVKVLIELYEASELRVEGEETLDGVRDFTFNCLNELCSGRKSHQEREIMSSLAQPRHKTLRRLTSIRFMSMIKIAGQEDKEWLQSLLLVAEIDSIRLKSLIQEEMSQIFKWWRELNLEKELEKARNQPLKWYTWSMEILQDPTLTEQRLDLTKPISLVYVIDDIFDVYGEWDHKGLETLPRYMKVCFEALDMITMEISMKICKSHGWNPTDYLRKSLNWFKPYLQYNIFVSQWASLCKAFLIEAKWFHSGYLPNTEEYMKNGVVSSGVHLVMLHAYILLGEELTKEKVELIESNPGIVSSAATILRLWDDLGSAKDENQDGTDGSYVECYLNEYKGSTVDEARTHVVQKISKEWKRLNRECLNPSPFSRSFSKACLNIARTVPLMYSYDDDQRLPGLDEYLKSLM</sequence>
<evidence type="ECO:0000313" key="8">
    <source>
        <dbReference type="Proteomes" id="UP000008694"/>
    </source>
</evidence>
<dbReference type="InterPro" id="IPR001906">
    <property type="entry name" value="Terpene_synth_N"/>
</dbReference>
<feature type="domain" description="Terpene synthase N-terminal" evidence="5">
    <location>
        <begin position="70"/>
        <end position="215"/>
    </location>
</feature>
<dbReference type="SUPFAM" id="SSF48239">
    <property type="entry name" value="Terpenoid cyclases/Protein prenyltransferases"/>
    <property type="match status" value="1"/>
</dbReference>
<reference evidence="8" key="1">
    <citation type="journal article" date="2011" name="Nat. Genet.">
        <title>The Arabidopsis lyrata genome sequence and the basis of rapid genome size change.</title>
        <authorList>
            <person name="Hu T.T."/>
            <person name="Pattyn P."/>
            <person name="Bakker E.G."/>
            <person name="Cao J."/>
            <person name="Cheng J.-F."/>
            <person name="Clark R.M."/>
            <person name="Fahlgren N."/>
            <person name="Fawcett J.A."/>
            <person name="Grimwood J."/>
            <person name="Gundlach H."/>
            <person name="Haberer G."/>
            <person name="Hollister J.D."/>
            <person name="Ossowski S."/>
            <person name="Ottilar R.P."/>
            <person name="Salamov A.A."/>
            <person name="Schneeberger K."/>
            <person name="Spannagl M."/>
            <person name="Wang X."/>
            <person name="Yang L."/>
            <person name="Nasrallah M.E."/>
            <person name="Bergelson J."/>
            <person name="Carrington J.C."/>
            <person name="Gaut B.S."/>
            <person name="Schmutz J."/>
            <person name="Mayer K.F.X."/>
            <person name="Van de Peer Y."/>
            <person name="Grigoriev I.V."/>
            <person name="Nordborg M."/>
            <person name="Weigel D."/>
            <person name="Guo Y.-L."/>
        </authorList>
    </citation>
    <scope>NUCLEOTIDE SEQUENCE [LARGE SCALE GENOMIC DNA]</scope>
    <source>
        <strain evidence="8">cv. MN47</strain>
    </source>
</reference>
<dbReference type="Gramene" id="scaffold_200415.1">
    <property type="protein sequence ID" value="scaffold_200415.1"/>
    <property type="gene ID" value="scaffold_200415.1"/>
</dbReference>
<evidence type="ECO:0000256" key="1">
    <source>
        <dbReference type="ARBA" id="ARBA00001946"/>
    </source>
</evidence>
<proteinExistence type="predicted"/>
<evidence type="ECO:0000313" key="7">
    <source>
        <dbReference type="EMBL" id="EFH62782.1"/>
    </source>
</evidence>